<comment type="caution">
    <text evidence="1">The sequence shown here is derived from an EMBL/GenBank/DDBJ whole genome shotgun (WGS) entry which is preliminary data.</text>
</comment>
<reference evidence="1 2" key="1">
    <citation type="journal article" date="2018" name="Sci. Rep.">
        <title>Genomic signatures of local adaptation to the degree of environmental predictability in rotifers.</title>
        <authorList>
            <person name="Franch-Gras L."/>
            <person name="Hahn C."/>
            <person name="Garcia-Roger E.M."/>
            <person name="Carmona M.J."/>
            <person name="Serra M."/>
            <person name="Gomez A."/>
        </authorList>
    </citation>
    <scope>NUCLEOTIDE SEQUENCE [LARGE SCALE GENOMIC DNA]</scope>
    <source>
        <strain evidence="1">HYR1</strain>
    </source>
</reference>
<proteinExistence type="predicted"/>
<evidence type="ECO:0000313" key="1">
    <source>
        <dbReference type="EMBL" id="RNA24591.1"/>
    </source>
</evidence>
<sequence length="60" mass="7033">MTIKKDKFRLPLAAMLAIADIVTSINNNFVLNRQQYEHKLEKNIYYSLFLRTLLDTDCAI</sequence>
<organism evidence="1 2">
    <name type="scientific">Brachionus plicatilis</name>
    <name type="common">Marine rotifer</name>
    <name type="synonym">Brachionus muelleri</name>
    <dbReference type="NCBI Taxonomy" id="10195"/>
    <lineage>
        <taxon>Eukaryota</taxon>
        <taxon>Metazoa</taxon>
        <taxon>Spiralia</taxon>
        <taxon>Gnathifera</taxon>
        <taxon>Rotifera</taxon>
        <taxon>Eurotatoria</taxon>
        <taxon>Monogononta</taxon>
        <taxon>Pseudotrocha</taxon>
        <taxon>Ploima</taxon>
        <taxon>Brachionidae</taxon>
        <taxon>Brachionus</taxon>
    </lineage>
</organism>
<keyword evidence="2" id="KW-1185">Reference proteome</keyword>
<dbReference type="AlphaFoldDB" id="A0A3M7RM35"/>
<evidence type="ECO:0000313" key="2">
    <source>
        <dbReference type="Proteomes" id="UP000276133"/>
    </source>
</evidence>
<gene>
    <name evidence="1" type="ORF">BpHYR1_051568</name>
</gene>
<dbReference type="Proteomes" id="UP000276133">
    <property type="component" value="Unassembled WGS sequence"/>
</dbReference>
<name>A0A3M7RM35_BRAPC</name>
<accession>A0A3M7RM35</accession>
<protein>
    <submittedName>
        <fullName evidence="1">Uncharacterized protein</fullName>
    </submittedName>
</protein>
<dbReference type="EMBL" id="REGN01003094">
    <property type="protein sequence ID" value="RNA24591.1"/>
    <property type="molecule type" value="Genomic_DNA"/>
</dbReference>